<organism evidence="3 4">
    <name type="scientific">Clavelina lepadiformis</name>
    <name type="common">Light-bulb sea squirt</name>
    <name type="synonym">Ascidia lepadiformis</name>
    <dbReference type="NCBI Taxonomy" id="159417"/>
    <lineage>
        <taxon>Eukaryota</taxon>
        <taxon>Metazoa</taxon>
        <taxon>Chordata</taxon>
        <taxon>Tunicata</taxon>
        <taxon>Ascidiacea</taxon>
        <taxon>Aplousobranchia</taxon>
        <taxon>Clavelinidae</taxon>
        <taxon>Clavelina</taxon>
    </lineage>
</organism>
<feature type="compositionally biased region" description="Polar residues" evidence="1">
    <location>
        <begin position="13"/>
        <end position="27"/>
    </location>
</feature>
<dbReference type="PANTHER" id="PTHR47219:SF4">
    <property type="entry name" value="TBC1 DOMAIN FAMILY MEMBER 10A"/>
    <property type="match status" value="1"/>
</dbReference>
<name>A0ABP0GQ31_CLALP</name>
<evidence type="ECO:0000313" key="4">
    <source>
        <dbReference type="Proteomes" id="UP001642483"/>
    </source>
</evidence>
<dbReference type="Gene3D" id="1.10.472.80">
    <property type="entry name" value="Ypt/Rab-GAP domain of gyp1p, domain 3"/>
    <property type="match status" value="1"/>
</dbReference>
<dbReference type="PROSITE" id="PS50086">
    <property type="entry name" value="TBC_RABGAP"/>
    <property type="match status" value="1"/>
</dbReference>
<sequence>MSLTMEPEGFSDIPSQAESDDYPSTSKTDVETDKYGFTGGTQYTDPDSEDISAAKLRERESKWLRMLDNWNKWMSKKFPKVKQRCRKGIPSSLRGRAWQLLCGSKQLHSQQPKQYQELLNMEATQHDVECIEKDLHRQFPFHEMFAQRGGTGQQDLHDVLYAYSNYNRGDGYCQAQAPVAAVLLMHMPAEEAFWCMVAMFEYYIPGYYSPGLEVVQVDGNIMQGLLKKVAPHAYKHLEKHNVSPMLYCTEWFMCIFSRTLPWPSVLRLWDMFFCEGIKIIFRCGLVLLRSTIGQPQTLKKLPGLYETMERLRGIDMVIMQPERLMFQIINLKIDEEDLEAEHKRQQKIWKKQHPSEAKDVKRLFRYTPTHSRSRSMSQPSAIKTKKKLNTVSVNTPEMLQQAAEYEKNTLRPKKSPPKAQQNGPVQLTEFKKYSDDNHLLYTANGSVKGKQSLDTNAAKSLPEIHLNESDNASPNSRAGAQVKTKGSAL</sequence>
<evidence type="ECO:0000259" key="2">
    <source>
        <dbReference type="PROSITE" id="PS50086"/>
    </source>
</evidence>
<dbReference type="SUPFAM" id="SSF47923">
    <property type="entry name" value="Ypt/Rab-GAP domain of gyp1p"/>
    <property type="match status" value="2"/>
</dbReference>
<feature type="region of interest" description="Disordered" evidence="1">
    <location>
        <begin position="1"/>
        <end position="50"/>
    </location>
</feature>
<dbReference type="Pfam" id="PF00566">
    <property type="entry name" value="RabGAP-TBC"/>
    <property type="match status" value="1"/>
</dbReference>
<dbReference type="EMBL" id="CAWYQH010000130">
    <property type="protein sequence ID" value="CAK8692986.1"/>
    <property type="molecule type" value="Genomic_DNA"/>
</dbReference>
<protein>
    <recommendedName>
        <fullName evidence="2">Rab-GAP TBC domain-containing protein</fullName>
    </recommendedName>
</protein>
<feature type="domain" description="Rab-GAP TBC" evidence="2">
    <location>
        <begin position="88"/>
        <end position="276"/>
    </location>
</feature>
<gene>
    <name evidence="3" type="ORF">CVLEPA_LOCUS26214</name>
</gene>
<accession>A0ABP0GQ31</accession>
<dbReference type="Gene3D" id="1.10.10.750">
    <property type="entry name" value="Ypt/Rab-GAP domain of gyp1p, domain 1"/>
    <property type="match status" value="1"/>
</dbReference>
<feature type="region of interest" description="Disordered" evidence="1">
    <location>
        <begin position="406"/>
        <end position="425"/>
    </location>
</feature>
<dbReference type="Gene3D" id="1.10.8.270">
    <property type="entry name" value="putative rabgap domain of human tbc1 domain family member 14 like domains"/>
    <property type="match status" value="1"/>
</dbReference>
<evidence type="ECO:0000313" key="3">
    <source>
        <dbReference type="EMBL" id="CAK8692986.1"/>
    </source>
</evidence>
<dbReference type="Proteomes" id="UP001642483">
    <property type="component" value="Unassembled WGS sequence"/>
</dbReference>
<keyword evidence="4" id="KW-1185">Reference proteome</keyword>
<dbReference type="PANTHER" id="PTHR47219">
    <property type="entry name" value="RAB GTPASE-ACTIVATING PROTEIN 1-LIKE"/>
    <property type="match status" value="1"/>
</dbReference>
<dbReference type="InterPro" id="IPR050302">
    <property type="entry name" value="Rab_GAP_TBC_domain"/>
</dbReference>
<dbReference type="InterPro" id="IPR035969">
    <property type="entry name" value="Rab-GAP_TBC_sf"/>
</dbReference>
<feature type="region of interest" description="Disordered" evidence="1">
    <location>
        <begin position="444"/>
        <end position="489"/>
    </location>
</feature>
<dbReference type="InterPro" id="IPR000195">
    <property type="entry name" value="Rab-GAP-TBC_dom"/>
</dbReference>
<reference evidence="3 4" key="1">
    <citation type="submission" date="2024-02" db="EMBL/GenBank/DDBJ databases">
        <authorList>
            <person name="Daric V."/>
            <person name="Darras S."/>
        </authorList>
    </citation>
    <scope>NUCLEOTIDE SEQUENCE [LARGE SCALE GENOMIC DNA]</scope>
</reference>
<dbReference type="SMART" id="SM00164">
    <property type="entry name" value="TBC"/>
    <property type="match status" value="1"/>
</dbReference>
<comment type="caution">
    <text evidence="3">The sequence shown here is derived from an EMBL/GenBank/DDBJ whole genome shotgun (WGS) entry which is preliminary data.</text>
</comment>
<feature type="compositionally biased region" description="Polar residues" evidence="1">
    <location>
        <begin position="469"/>
        <end position="478"/>
    </location>
</feature>
<evidence type="ECO:0000256" key="1">
    <source>
        <dbReference type="SAM" id="MobiDB-lite"/>
    </source>
</evidence>
<proteinExistence type="predicted"/>